<feature type="transmembrane region" description="Helical" evidence="1">
    <location>
        <begin position="203"/>
        <end position="225"/>
    </location>
</feature>
<evidence type="ECO:0000313" key="2">
    <source>
        <dbReference type="EMBL" id="MCV2231555.1"/>
    </source>
</evidence>
<feature type="transmembrane region" description="Helical" evidence="1">
    <location>
        <begin position="12"/>
        <end position="32"/>
    </location>
</feature>
<keyword evidence="3" id="KW-1185">Reference proteome</keyword>
<comment type="caution">
    <text evidence="2">The sequence shown here is derived from an EMBL/GenBank/DDBJ whole genome shotgun (WGS) entry which is preliminary data.</text>
</comment>
<dbReference type="InterPro" id="IPR011737">
    <property type="entry name" value="CHP02206_TP0381"/>
</dbReference>
<accession>A0ABT2Y6E6</accession>
<feature type="transmembrane region" description="Helical" evidence="1">
    <location>
        <begin position="129"/>
        <end position="149"/>
    </location>
</feature>
<keyword evidence="1" id="KW-1133">Transmembrane helix</keyword>
<keyword evidence="1" id="KW-0472">Membrane</keyword>
<dbReference type="NCBIfam" id="TIGR02206">
    <property type="entry name" value="intg_mem_TP0381"/>
    <property type="match status" value="1"/>
</dbReference>
<dbReference type="EMBL" id="JAOVQM010000001">
    <property type="protein sequence ID" value="MCV2231555.1"/>
    <property type="molecule type" value="Genomic_DNA"/>
</dbReference>
<evidence type="ECO:0000313" key="3">
    <source>
        <dbReference type="Proteomes" id="UP001177160"/>
    </source>
</evidence>
<feature type="transmembrane region" description="Helical" evidence="1">
    <location>
        <begin position="99"/>
        <end position="117"/>
    </location>
</feature>
<dbReference type="Proteomes" id="UP001177160">
    <property type="component" value="Unassembled WGS sequence"/>
</dbReference>
<evidence type="ECO:0000256" key="1">
    <source>
        <dbReference type="SAM" id="Phobius"/>
    </source>
</evidence>
<name>A0ABT2Y6E6_9MOLU</name>
<feature type="transmembrane region" description="Helical" evidence="1">
    <location>
        <begin position="44"/>
        <end position="61"/>
    </location>
</feature>
<feature type="transmembrane region" description="Helical" evidence="1">
    <location>
        <begin position="73"/>
        <end position="92"/>
    </location>
</feature>
<sequence>MFNEAYQGFTWFGLSHLFSILWILVSIVLIVVFRDKITGKTDLYLRRGVALLMIILEWTFYGWSLSKGGFQTSLLPLGVCAISMYVTAYTLWTKNEKTFKIIFPWAISGALLSLIIADLGYNFPHFRFLHYFGNHGLFLLGNIYLLVVVKFKFTYKDLLKSSLILLIYSIVIYPLNFLLDSNHLFLREIPHEVAPLYAFLGDFWVVGFMVSIALLFQLIYVPFLLKRQKA</sequence>
<dbReference type="Pfam" id="PF14808">
    <property type="entry name" value="TMEM164"/>
    <property type="match status" value="1"/>
</dbReference>
<gene>
    <name evidence="2" type="ORF">N7548_01760</name>
</gene>
<protein>
    <submittedName>
        <fullName evidence="2">TIGR02206 family membrane protein</fullName>
    </submittedName>
</protein>
<organism evidence="2 3">
    <name type="scientific">Paracholeplasma manati</name>
    <dbReference type="NCBI Taxonomy" id="591373"/>
    <lineage>
        <taxon>Bacteria</taxon>
        <taxon>Bacillati</taxon>
        <taxon>Mycoplasmatota</taxon>
        <taxon>Mollicutes</taxon>
        <taxon>Acholeplasmatales</taxon>
        <taxon>Acholeplasmataceae</taxon>
        <taxon>Paracholeplasma</taxon>
    </lineage>
</organism>
<keyword evidence="1" id="KW-0812">Transmembrane</keyword>
<feature type="transmembrane region" description="Helical" evidence="1">
    <location>
        <begin position="161"/>
        <end position="179"/>
    </location>
</feature>
<reference evidence="2" key="1">
    <citation type="submission" date="2022-09" db="EMBL/GenBank/DDBJ databases">
        <title>Novel Mycoplasma species identified in domestic and wild animals.</title>
        <authorList>
            <person name="Volokhov D.V."/>
            <person name="Furtak V.A."/>
            <person name="Zagorodnyaya T.A."/>
        </authorList>
    </citation>
    <scope>NUCLEOTIDE SEQUENCE</scope>
    <source>
        <strain evidence="2">Oakley</strain>
    </source>
</reference>
<dbReference type="RefSeq" id="WP_263607678.1">
    <property type="nucleotide sequence ID" value="NZ_JAOVQM010000001.1"/>
</dbReference>
<proteinExistence type="predicted"/>